<dbReference type="EMBL" id="ASGP02000003">
    <property type="protein sequence ID" value="KAH9516003.1"/>
    <property type="molecule type" value="Genomic_DNA"/>
</dbReference>
<keyword evidence="2" id="KW-1185">Reference proteome</keyword>
<reference evidence="1" key="1">
    <citation type="submission" date="2013-05" db="EMBL/GenBank/DDBJ databases">
        <authorList>
            <person name="Yim A.K.Y."/>
            <person name="Chan T.F."/>
            <person name="Ji K.M."/>
            <person name="Liu X.Y."/>
            <person name="Zhou J.W."/>
            <person name="Li R.Q."/>
            <person name="Yang K.Y."/>
            <person name="Li J."/>
            <person name="Li M."/>
            <person name="Law P.T.W."/>
            <person name="Wu Y.L."/>
            <person name="Cai Z.L."/>
            <person name="Qin H."/>
            <person name="Bao Y."/>
            <person name="Leung R.K.K."/>
            <person name="Ng P.K.S."/>
            <person name="Zou J."/>
            <person name="Zhong X.J."/>
            <person name="Ran P.X."/>
            <person name="Zhong N.S."/>
            <person name="Liu Z.G."/>
            <person name="Tsui S.K.W."/>
        </authorList>
    </citation>
    <scope>NUCLEOTIDE SEQUENCE</scope>
    <source>
        <strain evidence="1">Derf</strain>
        <tissue evidence="1">Whole organism</tissue>
    </source>
</reference>
<evidence type="ECO:0000313" key="2">
    <source>
        <dbReference type="Proteomes" id="UP000790347"/>
    </source>
</evidence>
<name>A0A922HXT0_DERFA</name>
<accession>A0A922HXT0</accession>
<comment type="caution">
    <text evidence="1">The sequence shown here is derived from an EMBL/GenBank/DDBJ whole genome shotgun (WGS) entry which is preliminary data.</text>
</comment>
<dbReference type="AlphaFoldDB" id="A0A922HXT0"/>
<organism evidence="1 2">
    <name type="scientific">Dermatophagoides farinae</name>
    <name type="common">American house dust mite</name>
    <dbReference type="NCBI Taxonomy" id="6954"/>
    <lineage>
        <taxon>Eukaryota</taxon>
        <taxon>Metazoa</taxon>
        <taxon>Ecdysozoa</taxon>
        <taxon>Arthropoda</taxon>
        <taxon>Chelicerata</taxon>
        <taxon>Arachnida</taxon>
        <taxon>Acari</taxon>
        <taxon>Acariformes</taxon>
        <taxon>Sarcoptiformes</taxon>
        <taxon>Astigmata</taxon>
        <taxon>Psoroptidia</taxon>
        <taxon>Analgoidea</taxon>
        <taxon>Pyroglyphidae</taxon>
        <taxon>Dermatophagoidinae</taxon>
        <taxon>Dermatophagoides</taxon>
    </lineage>
</organism>
<reference evidence="1" key="2">
    <citation type="journal article" date="2022" name="Res Sq">
        <title>Comparative Genomics Reveals Insights into the Divergent Evolution of Astigmatic Mites and Household Pest Adaptations.</title>
        <authorList>
            <person name="Xiong Q."/>
            <person name="Wan A.T.-Y."/>
            <person name="Liu X.-Y."/>
            <person name="Fung C.S.-H."/>
            <person name="Xiao X."/>
            <person name="Malainual N."/>
            <person name="Hou J."/>
            <person name="Wang L."/>
            <person name="Wang M."/>
            <person name="Yang K."/>
            <person name="Cui Y."/>
            <person name="Leung E."/>
            <person name="Nong W."/>
            <person name="Shin S.-K."/>
            <person name="Au S."/>
            <person name="Jeong K.Y."/>
            <person name="Chew F.T."/>
            <person name="Hui J."/>
            <person name="Leung T.F."/>
            <person name="Tungtrongchitr A."/>
            <person name="Zhong N."/>
            <person name="Liu Z."/>
            <person name="Tsui S."/>
        </authorList>
    </citation>
    <scope>NUCLEOTIDE SEQUENCE</scope>
    <source>
        <strain evidence="1">Derf</strain>
        <tissue evidence="1">Whole organism</tissue>
    </source>
</reference>
<gene>
    <name evidence="1" type="ORF">DERF_006768</name>
</gene>
<dbReference type="Proteomes" id="UP000790347">
    <property type="component" value="Unassembled WGS sequence"/>
</dbReference>
<evidence type="ECO:0000313" key="1">
    <source>
        <dbReference type="EMBL" id="KAH9516003.1"/>
    </source>
</evidence>
<proteinExistence type="predicted"/>
<protein>
    <submittedName>
        <fullName evidence="1">Uncharacterized protein</fullName>
    </submittedName>
</protein>
<sequence length="66" mass="7573">MLIAAAIRQTNITLNMTKALNLKKKDHICSPNSHHFVKTFICPCNNNGHFIVSKKKYVHFRVQNGH</sequence>